<evidence type="ECO:0000313" key="2">
    <source>
        <dbReference type="Proteomes" id="UP000629468"/>
    </source>
</evidence>
<protein>
    <submittedName>
        <fullName evidence="1">Uncharacterized protein</fullName>
    </submittedName>
</protein>
<comment type="caution">
    <text evidence="1">The sequence shown here is derived from an EMBL/GenBank/DDBJ whole genome shotgun (WGS) entry which is preliminary data.</text>
</comment>
<proteinExistence type="predicted"/>
<reference evidence="1 2" key="1">
    <citation type="journal article" name="Sci. Rep.">
        <title>Telomere-to-telomere assembled and centromere annotated genomes of the two main subspecies of the button mushroom Agaricus bisporus reveal especially polymorphic chromosome ends.</title>
        <authorList>
            <person name="Sonnenberg A.S.M."/>
            <person name="Sedaghat-Telgerd N."/>
            <person name="Lavrijssen B."/>
            <person name="Ohm R.A."/>
            <person name="Hendrickx P.M."/>
            <person name="Scholtmeijer K."/>
            <person name="Baars J.J.P."/>
            <person name="van Peer A."/>
        </authorList>
    </citation>
    <scope>NUCLEOTIDE SEQUENCE [LARGE SCALE GENOMIC DNA]</scope>
    <source>
        <strain evidence="1 2">H119_p4</strain>
    </source>
</reference>
<dbReference type="EMBL" id="JABXXO010000011">
    <property type="protein sequence ID" value="KAF7764081.1"/>
    <property type="molecule type" value="Genomic_DNA"/>
</dbReference>
<evidence type="ECO:0000313" key="1">
    <source>
        <dbReference type="EMBL" id="KAF7764081.1"/>
    </source>
</evidence>
<accession>A0A8H7C6Y6</accession>
<organism evidence="1 2">
    <name type="scientific">Agaricus bisporus var. burnettii</name>
    <dbReference type="NCBI Taxonomy" id="192524"/>
    <lineage>
        <taxon>Eukaryota</taxon>
        <taxon>Fungi</taxon>
        <taxon>Dikarya</taxon>
        <taxon>Basidiomycota</taxon>
        <taxon>Agaricomycotina</taxon>
        <taxon>Agaricomycetes</taxon>
        <taxon>Agaricomycetidae</taxon>
        <taxon>Agaricales</taxon>
        <taxon>Agaricineae</taxon>
        <taxon>Agaricaceae</taxon>
        <taxon>Agaricus</taxon>
    </lineage>
</organism>
<gene>
    <name evidence="1" type="ORF">Agabi119p4_8618</name>
</gene>
<name>A0A8H7C6Y6_AGABI</name>
<dbReference type="Proteomes" id="UP000629468">
    <property type="component" value="Unassembled WGS sequence"/>
</dbReference>
<dbReference type="AlphaFoldDB" id="A0A8H7C6Y6"/>
<sequence length="108" mass="12406">MNVNDPAQENKLLGGLGVFRTNAHVLEHPHPDSPRGFLPCVIRQTLQRNSILELSYPPPQLLSSDTPFRYRHPFGPFERDFSNVLASLLLIIAHRFNSKRAWTRDTFL</sequence>